<sequence length="223" mass="21703">ACLPGAGGCAACPDTHRGAAAGRETTDRAGAVPAVRRLPVDGARGAAGAGEPEPDHHHSRGVRRVVRGASESGPDQRLPGGVVPAAGPGGQPVDRGSGGRAGHAGGPGGRVGGHAAVGGPARGAAGHAVRAGPDGAGAGDRAEQDLPLRADALDRQSAGGGADPAGVRGHLRLRRALRRTGQLLVGDGGRPRRDLRGDRGPGRGERAGGHPGAPQEAAPGLPL</sequence>
<feature type="compositionally biased region" description="Low complexity" evidence="1">
    <location>
        <begin position="67"/>
        <end position="86"/>
    </location>
</feature>
<feature type="non-terminal residue" evidence="2">
    <location>
        <position position="1"/>
    </location>
</feature>
<reference evidence="2" key="1">
    <citation type="submission" date="2020-02" db="EMBL/GenBank/DDBJ databases">
        <authorList>
            <person name="Meier V. D."/>
        </authorList>
    </citation>
    <scope>NUCLEOTIDE SEQUENCE</scope>
    <source>
        <strain evidence="2">AVDCRST_MAG41</strain>
    </source>
</reference>
<feature type="compositionally biased region" description="Low complexity" evidence="1">
    <location>
        <begin position="117"/>
        <end position="133"/>
    </location>
</feature>
<dbReference type="AlphaFoldDB" id="A0A6J4JQ89"/>
<name>A0A6J4JQ89_9ACTN</name>
<dbReference type="EMBL" id="CADCTP010000358">
    <property type="protein sequence ID" value="CAA9284541.1"/>
    <property type="molecule type" value="Genomic_DNA"/>
</dbReference>
<feature type="non-terminal residue" evidence="2">
    <location>
        <position position="223"/>
    </location>
</feature>
<protein>
    <submittedName>
        <fullName evidence="2">Uncharacterized protein</fullName>
    </submittedName>
</protein>
<organism evidence="2">
    <name type="scientific">uncultured Mycobacteriales bacterium</name>
    <dbReference type="NCBI Taxonomy" id="581187"/>
    <lineage>
        <taxon>Bacteria</taxon>
        <taxon>Bacillati</taxon>
        <taxon>Actinomycetota</taxon>
        <taxon>Actinomycetes</taxon>
        <taxon>Mycobacteriales</taxon>
        <taxon>environmental samples</taxon>
    </lineage>
</organism>
<proteinExistence type="predicted"/>
<feature type="compositionally biased region" description="Gly residues" evidence="1">
    <location>
        <begin position="96"/>
        <end position="116"/>
    </location>
</feature>
<evidence type="ECO:0000313" key="2">
    <source>
        <dbReference type="EMBL" id="CAA9284541.1"/>
    </source>
</evidence>
<feature type="compositionally biased region" description="Basic residues" evidence="1">
    <location>
        <begin position="57"/>
        <end position="66"/>
    </location>
</feature>
<feature type="region of interest" description="Disordered" evidence="1">
    <location>
        <begin position="1"/>
        <end position="142"/>
    </location>
</feature>
<feature type="compositionally biased region" description="Basic and acidic residues" evidence="1">
    <location>
        <begin position="189"/>
        <end position="208"/>
    </location>
</feature>
<feature type="region of interest" description="Disordered" evidence="1">
    <location>
        <begin position="179"/>
        <end position="223"/>
    </location>
</feature>
<evidence type="ECO:0000256" key="1">
    <source>
        <dbReference type="SAM" id="MobiDB-lite"/>
    </source>
</evidence>
<accession>A0A6J4JQ89</accession>
<gene>
    <name evidence="2" type="ORF">AVDCRST_MAG41-3876</name>
</gene>